<protein>
    <submittedName>
        <fullName evidence="2">Uncharacterized protein</fullName>
    </submittedName>
</protein>
<dbReference type="EMBL" id="BART01003206">
    <property type="protein sequence ID" value="GAG72918.1"/>
    <property type="molecule type" value="Genomic_DNA"/>
</dbReference>
<dbReference type="AlphaFoldDB" id="X1AK80"/>
<proteinExistence type="predicted"/>
<name>X1AK80_9ZZZZ</name>
<evidence type="ECO:0000256" key="1">
    <source>
        <dbReference type="SAM" id="MobiDB-lite"/>
    </source>
</evidence>
<feature type="compositionally biased region" description="Low complexity" evidence="1">
    <location>
        <begin position="19"/>
        <end position="28"/>
    </location>
</feature>
<feature type="non-terminal residue" evidence="2">
    <location>
        <position position="1"/>
    </location>
</feature>
<feature type="compositionally biased region" description="Polar residues" evidence="1">
    <location>
        <begin position="1"/>
        <end position="13"/>
    </location>
</feature>
<evidence type="ECO:0000313" key="2">
    <source>
        <dbReference type="EMBL" id="GAG72918.1"/>
    </source>
</evidence>
<sequence>AEAASVGSNTMVHTHQIDPPSTASGAPSSATKVAHLAPAWYAATSVHTHSLDIVEFASAAASDTENRPVFLGLFYLIRVF</sequence>
<feature type="region of interest" description="Disordered" evidence="1">
    <location>
        <begin position="1"/>
        <end position="28"/>
    </location>
</feature>
<gene>
    <name evidence="2" type="ORF">S01H4_09053</name>
</gene>
<accession>X1AK80</accession>
<comment type="caution">
    <text evidence="2">The sequence shown here is derived from an EMBL/GenBank/DDBJ whole genome shotgun (WGS) entry which is preliminary data.</text>
</comment>
<organism evidence="2">
    <name type="scientific">marine sediment metagenome</name>
    <dbReference type="NCBI Taxonomy" id="412755"/>
    <lineage>
        <taxon>unclassified sequences</taxon>
        <taxon>metagenomes</taxon>
        <taxon>ecological metagenomes</taxon>
    </lineage>
</organism>
<reference evidence="2" key="1">
    <citation type="journal article" date="2014" name="Front. Microbiol.">
        <title>High frequency of phylogenetically diverse reductive dehalogenase-homologous genes in deep subseafloor sedimentary metagenomes.</title>
        <authorList>
            <person name="Kawai M."/>
            <person name="Futagami T."/>
            <person name="Toyoda A."/>
            <person name="Takaki Y."/>
            <person name="Nishi S."/>
            <person name="Hori S."/>
            <person name="Arai W."/>
            <person name="Tsubouchi T."/>
            <person name="Morono Y."/>
            <person name="Uchiyama I."/>
            <person name="Ito T."/>
            <person name="Fujiyama A."/>
            <person name="Inagaki F."/>
            <person name="Takami H."/>
        </authorList>
    </citation>
    <scope>NUCLEOTIDE SEQUENCE</scope>
    <source>
        <strain evidence="2">Expedition CK06-06</strain>
    </source>
</reference>